<dbReference type="InterPro" id="IPR058463">
    <property type="entry name" value="DUF8150"/>
</dbReference>
<dbReference type="Proteomes" id="UP001492541">
    <property type="component" value="Chromosome"/>
</dbReference>
<sequence length="77" mass="9407">MVLDRKENLLQRLEFVRFYAGWVKSMPNEVWSKQQAMLINSMMENARNFMLSGEEYLESKKNRKRFWVKLDETEEVE</sequence>
<dbReference type="Pfam" id="PF26477">
    <property type="entry name" value="DUF8150"/>
    <property type="match status" value="1"/>
</dbReference>
<keyword evidence="2" id="KW-1185">Reference proteome</keyword>
<evidence type="ECO:0000313" key="1">
    <source>
        <dbReference type="EMBL" id="XAT63549.1"/>
    </source>
</evidence>
<dbReference type="EMBL" id="CP087714">
    <property type="protein sequence ID" value="XAT63549.1"/>
    <property type="molecule type" value="Genomic_DNA"/>
</dbReference>
<dbReference type="RefSeq" id="WP_193807313.1">
    <property type="nucleotide sequence ID" value="NZ_CP087714.1"/>
</dbReference>
<gene>
    <name evidence="1" type="ORF">LPQ35_09865</name>
</gene>
<proteinExistence type="predicted"/>
<reference evidence="1 2" key="1">
    <citation type="submission" date="2021-11" db="EMBL/GenBank/DDBJ databases">
        <title>Whole genome of Geoglobus acetivorans.</title>
        <authorList>
            <person name="Liu D."/>
        </authorList>
    </citation>
    <scope>NUCLEOTIDE SEQUENCE [LARGE SCALE GENOMIC DNA]</scope>
    <source>
        <strain evidence="1 2">SBH6</strain>
    </source>
</reference>
<organism evidence="1 2">
    <name type="scientific">Geoglobus acetivorans</name>
    <dbReference type="NCBI Taxonomy" id="565033"/>
    <lineage>
        <taxon>Archaea</taxon>
        <taxon>Methanobacteriati</taxon>
        <taxon>Methanobacteriota</taxon>
        <taxon>Archaeoglobi</taxon>
        <taxon>Archaeoglobales</taxon>
        <taxon>Archaeoglobaceae</taxon>
        <taxon>Geoglobus</taxon>
    </lineage>
</organism>
<protein>
    <submittedName>
        <fullName evidence="1">Uncharacterized protein</fullName>
    </submittedName>
</protein>
<accession>A0ABZ3H2P1</accession>
<evidence type="ECO:0000313" key="2">
    <source>
        <dbReference type="Proteomes" id="UP001492541"/>
    </source>
</evidence>
<dbReference type="GeneID" id="90450001"/>
<name>A0ABZ3H2P1_GEOAI</name>